<comment type="caution">
    <text evidence="1">The sequence shown here is derived from an EMBL/GenBank/DDBJ whole genome shotgun (WGS) entry which is preliminary data.</text>
</comment>
<dbReference type="Proteomes" id="UP001211894">
    <property type="component" value="Unassembled WGS sequence"/>
</dbReference>
<evidence type="ECO:0000313" key="1">
    <source>
        <dbReference type="EMBL" id="MDA7027063.1"/>
    </source>
</evidence>
<reference evidence="1 2" key="1">
    <citation type="submission" date="2023-01" db="EMBL/GenBank/DDBJ databases">
        <title>Bacillus changyiensis sp. nov., isolated from a coastal deposit.</title>
        <authorList>
            <person name="Xiao G."/>
            <person name="Lai Q."/>
            <person name="Hu Z."/>
            <person name="Shao Z."/>
        </authorList>
    </citation>
    <scope>NUCLEOTIDE SEQUENCE [LARGE SCALE GENOMIC DNA]</scope>
    <source>
        <strain evidence="1 2">CLL-7-23</strain>
    </source>
</reference>
<dbReference type="EMBL" id="JAQKAB010000006">
    <property type="protein sequence ID" value="MDA7027063.1"/>
    <property type="molecule type" value="Genomic_DNA"/>
</dbReference>
<sequence length="123" mass="14711">MLRDRGTIKWVSMMLPEHVKLLREYQESLDKVEKPVLDEQKYQEFDEIICEAMENNRPLQFTYFQKGELKKLTGCIHYVDVLQRELRILSDTSETFILKLDDMVDIEYDSNLFYNDHNGSEVI</sequence>
<organism evidence="1 2">
    <name type="scientific">Bacillus changyiensis</name>
    <dbReference type="NCBI Taxonomy" id="3004103"/>
    <lineage>
        <taxon>Bacteria</taxon>
        <taxon>Bacillati</taxon>
        <taxon>Bacillota</taxon>
        <taxon>Bacilli</taxon>
        <taxon>Bacillales</taxon>
        <taxon>Bacillaceae</taxon>
        <taxon>Bacillus</taxon>
    </lineage>
</organism>
<dbReference type="PANTHER" id="PTHR40051">
    <property type="entry name" value="IG HYPOTHETICAL 15966"/>
    <property type="match status" value="1"/>
</dbReference>
<accession>A0ABT4X433</accession>
<gene>
    <name evidence="1" type="ORF">PJ311_10630</name>
</gene>
<dbReference type="PANTHER" id="PTHR40051:SF1">
    <property type="entry name" value="YOLD-LIKE FAMILY PROTEIN"/>
    <property type="match status" value="1"/>
</dbReference>
<evidence type="ECO:0000313" key="2">
    <source>
        <dbReference type="Proteomes" id="UP001211894"/>
    </source>
</evidence>
<dbReference type="RefSeq" id="WP_271340918.1">
    <property type="nucleotide sequence ID" value="NZ_JAQKAB010000006.1"/>
</dbReference>
<dbReference type="InterPro" id="IPR014962">
    <property type="entry name" value="YolD"/>
</dbReference>
<protein>
    <submittedName>
        <fullName evidence="1">YolD-like family protein</fullName>
    </submittedName>
</protein>
<dbReference type="Pfam" id="PF08863">
    <property type="entry name" value="YolD"/>
    <property type="match status" value="1"/>
</dbReference>
<keyword evidence="2" id="KW-1185">Reference proteome</keyword>
<proteinExistence type="predicted"/>
<name>A0ABT4X433_9BACI</name>